<reference evidence="1 2" key="1">
    <citation type="submission" date="2017-12" db="EMBL/GenBank/DDBJ databases">
        <title>The draft genome sequence of Brumimicrobium saltpan LHR20.</title>
        <authorList>
            <person name="Do Z.-J."/>
            <person name="Luo H.-R."/>
        </authorList>
    </citation>
    <scope>NUCLEOTIDE SEQUENCE [LARGE SCALE GENOMIC DNA]</scope>
    <source>
        <strain evidence="1 2">LHR20</strain>
    </source>
</reference>
<keyword evidence="2" id="KW-1185">Reference proteome</keyword>
<sequence>MKQKPNILLFLFAVVFFLSTTGVTVYKHYCSHDGAYYGVFVDVEHECQPNSHDKDESDHSCCAIEIEGQNQFETDCCTSDVKVYQLDTDLATHDNSIDFKNHFSTTFNVLPLFAIIQVEDSKFLNKSPPALPTLKRLSFFQRYLI</sequence>
<organism evidence="1 2">
    <name type="scientific">Brumimicrobium salinarum</name>
    <dbReference type="NCBI Taxonomy" id="2058658"/>
    <lineage>
        <taxon>Bacteria</taxon>
        <taxon>Pseudomonadati</taxon>
        <taxon>Bacteroidota</taxon>
        <taxon>Flavobacteriia</taxon>
        <taxon>Flavobacteriales</taxon>
        <taxon>Crocinitomicaceae</taxon>
        <taxon>Brumimicrobium</taxon>
    </lineage>
</organism>
<protein>
    <submittedName>
        <fullName evidence="1">Uncharacterized protein</fullName>
    </submittedName>
</protein>
<name>A0A2I0R3J0_9FLAO</name>
<dbReference type="Proteomes" id="UP000236654">
    <property type="component" value="Unassembled WGS sequence"/>
</dbReference>
<comment type="caution">
    <text evidence="1">The sequence shown here is derived from an EMBL/GenBank/DDBJ whole genome shotgun (WGS) entry which is preliminary data.</text>
</comment>
<evidence type="ECO:0000313" key="2">
    <source>
        <dbReference type="Proteomes" id="UP000236654"/>
    </source>
</evidence>
<dbReference type="InterPro" id="IPR058060">
    <property type="entry name" value="HYC_CC_PP"/>
</dbReference>
<dbReference type="AlphaFoldDB" id="A0A2I0R3J0"/>
<evidence type="ECO:0000313" key="1">
    <source>
        <dbReference type="EMBL" id="PKR81146.1"/>
    </source>
</evidence>
<accession>A0A2I0R3J0</accession>
<dbReference type="InterPro" id="IPR058512">
    <property type="entry name" value="DUF8199"/>
</dbReference>
<proteinExistence type="predicted"/>
<gene>
    <name evidence="1" type="ORF">CW751_06065</name>
</gene>
<dbReference type="EMBL" id="PJNI01000005">
    <property type="protein sequence ID" value="PKR81146.1"/>
    <property type="molecule type" value="Genomic_DNA"/>
</dbReference>
<dbReference type="NCBIfam" id="NF047658">
    <property type="entry name" value="HYC_CC_PP"/>
    <property type="match status" value="1"/>
</dbReference>
<dbReference type="Pfam" id="PF26622">
    <property type="entry name" value="DUF8199"/>
    <property type="match status" value="1"/>
</dbReference>